<dbReference type="GO" id="GO:0005737">
    <property type="term" value="C:cytoplasm"/>
    <property type="evidence" value="ECO:0007669"/>
    <property type="project" value="GOC"/>
</dbReference>
<feature type="domain" description="STEEP1" evidence="3">
    <location>
        <begin position="14"/>
        <end position="138"/>
    </location>
</feature>
<comment type="similarity">
    <text evidence="1">Belongs to the STEEP1 family.</text>
</comment>
<dbReference type="PANTHER" id="PTHR46355:SF1">
    <property type="entry name" value="STING ER EXIT PROTEIN"/>
    <property type="match status" value="1"/>
</dbReference>
<proteinExistence type="inferred from homology"/>
<dbReference type="InterPro" id="IPR029704">
    <property type="entry name" value="STEEP-like"/>
</dbReference>
<reference evidence="4" key="1">
    <citation type="submission" date="2023-10" db="EMBL/GenBank/DDBJ databases">
        <authorList>
            <person name="Guldener U."/>
        </authorList>
    </citation>
    <scope>NUCLEOTIDE SEQUENCE</scope>
    <source>
        <strain evidence="4">Mp4</strain>
    </source>
</reference>
<evidence type="ECO:0000313" key="4">
    <source>
        <dbReference type="EMBL" id="SNX85102.1"/>
    </source>
</evidence>
<gene>
    <name evidence="4" type="ORF">MEPE_03811</name>
</gene>
<feature type="region of interest" description="Disordered" evidence="2">
    <location>
        <begin position="153"/>
        <end position="182"/>
    </location>
</feature>
<dbReference type="InterPro" id="IPR057965">
    <property type="entry name" value="STEEP1_dom"/>
</dbReference>
<accession>A0AAJ4XMQ5</accession>
<evidence type="ECO:0000256" key="2">
    <source>
        <dbReference type="SAM" id="MobiDB-lite"/>
    </source>
</evidence>
<evidence type="ECO:0000256" key="1">
    <source>
        <dbReference type="ARBA" id="ARBA00024205"/>
    </source>
</evidence>
<dbReference type="GO" id="GO:0090158">
    <property type="term" value="P:endoplasmic reticulum membrane organization"/>
    <property type="evidence" value="ECO:0007669"/>
    <property type="project" value="TreeGrafter"/>
</dbReference>
<evidence type="ECO:0000313" key="5">
    <source>
        <dbReference type="Proteomes" id="UP001294444"/>
    </source>
</evidence>
<dbReference type="PANTHER" id="PTHR46355">
    <property type="entry name" value="UPF0428 PROTEIN CXORF56"/>
    <property type="match status" value="1"/>
</dbReference>
<sequence length="182" mass="20365">MRKTDRTRRGSNHTNTSLNVYYCLCGEFALVLDRALSKLPLRPLDHSRILRCLDSPPYSITGSPQNIRKRRVFKMSASQAQPKFIKRPNGSIEKRYPFHCSRCNLELGYEHTPPPIKSGGKFTFLLPGAVTDRQGVPPTDAFLQHFLSSNHNNIHDEQGMLNQGDEKGDAASDSEPGAVTIT</sequence>
<dbReference type="EMBL" id="OAPG01000008">
    <property type="protein sequence ID" value="SNX85102.1"/>
    <property type="molecule type" value="Genomic_DNA"/>
</dbReference>
<dbReference type="AlphaFoldDB" id="A0AAJ4XMQ5"/>
<protein>
    <recommendedName>
        <fullName evidence="3">STEEP1 domain-containing protein</fullName>
    </recommendedName>
</protein>
<organism evidence="4 5">
    <name type="scientific">Melanopsichium pennsylvanicum</name>
    <dbReference type="NCBI Taxonomy" id="63383"/>
    <lineage>
        <taxon>Eukaryota</taxon>
        <taxon>Fungi</taxon>
        <taxon>Dikarya</taxon>
        <taxon>Basidiomycota</taxon>
        <taxon>Ustilaginomycotina</taxon>
        <taxon>Ustilaginomycetes</taxon>
        <taxon>Ustilaginales</taxon>
        <taxon>Ustilaginaceae</taxon>
        <taxon>Melanopsichium</taxon>
    </lineage>
</organism>
<evidence type="ECO:0000259" key="3">
    <source>
        <dbReference type="Pfam" id="PF25809"/>
    </source>
</evidence>
<dbReference type="GO" id="GO:0006888">
    <property type="term" value="P:endoplasmic reticulum to Golgi vesicle-mediated transport"/>
    <property type="evidence" value="ECO:0007669"/>
    <property type="project" value="TreeGrafter"/>
</dbReference>
<name>A0AAJ4XMQ5_9BASI</name>
<dbReference type="Pfam" id="PF25809">
    <property type="entry name" value="STEEP1"/>
    <property type="match status" value="1"/>
</dbReference>
<keyword evidence="5" id="KW-1185">Reference proteome</keyword>
<feature type="compositionally biased region" description="Basic and acidic residues" evidence="2">
    <location>
        <begin position="153"/>
        <end position="170"/>
    </location>
</feature>
<comment type="caution">
    <text evidence="4">The sequence shown here is derived from an EMBL/GenBank/DDBJ whole genome shotgun (WGS) entry which is preliminary data.</text>
</comment>
<dbReference type="Proteomes" id="UP001294444">
    <property type="component" value="Unassembled WGS sequence"/>
</dbReference>